<evidence type="ECO:0000256" key="1">
    <source>
        <dbReference type="ARBA" id="ARBA00009437"/>
    </source>
</evidence>
<dbReference type="Pfam" id="PF03466">
    <property type="entry name" value="LysR_substrate"/>
    <property type="match status" value="1"/>
</dbReference>
<keyword evidence="3 6" id="KW-0238">DNA-binding</keyword>
<comment type="similarity">
    <text evidence="1">Belongs to the LysR transcriptional regulatory family.</text>
</comment>
<dbReference type="GO" id="GO:0003700">
    <property type="term" value="F:DNA-binding transcription factor activity"/>
    <property type="evidence" value="ECO:0007669"/>
    <property type="project" value="InterPro"/>
</dbReference>
<dbReference type="AlphaFoldDB" id="A0A7W0CV05"/>
<dbReference type="Gene3D" id="3.40.190.10">
    <property type="entry name" value="Periplasmic binding protein-like II"/>
    <property type="match status" value="2"/>
</dbReference>
<dbReference type="PANTHER" id="PTHR30126">
    <property type="entry name" value="HTH-TYPE TRANSCRIPTIONAL REGULATOR"/>
    <property type="match status" value="1"/>
</dbReference>
<dbReference type="GO" id="GO:0000976">
    <property type="term" value="F:transcription cis-regulatory region binding"/>
    <property type="evidence" value="ECO:0007669"/>
    <property type="project" value="TreeGrafter"/>
</dbReference>
<dbReference type="SUPFAM" id="SSF46785">
    <property type="entry name" value="Winged helix' DNA-binding domain"/>
    <property type="match status" value="1"/>
</dbReference>
<keyword evidence="2" id="KW-0805">Transcription regulation</keyword>
<dbReference type="EMBL" id="JACDUR010000014">
    <property type="protein sequence ID" value="MBA2897872.1"/>
    <property type="molecule type" value="Genomic_DNA"/>
</dbReference>
<dbReference type="SUPFAM" id="SSF53850">
    <property type="entry name" value="Periplasmic binding protein-like II"/>
    <property type="match status" value="1"/>
</dbReference>
<reference evidence="6 7" key="1">
    <citation type="submission" date="2020-07" db="EMBL/GenBank/DDBJ databases">
        <title>Genomic Encyclopedia of Type Strains, Phase IV (KMG-IV): sequencing the most valuable type-strain genomes for metagenomic binning, comparative biology and taxonomic classification.</title>
        <authorList>
            <person name="Goeker M."/>
        </authorList>
    </citation>
    <scope>NUCLEOTIDE SEQUENCE [LARGE SCALE GENOMIC DNA]</scope>
    <source>
        <strain evidence="6 7">DSM 45533</strain>
    </source>
</reference>
<accession>A0A7W0CV05</accession>
<protein>
    <submittedName>
        <fullName evidence="6">DNA-binding transcriptional LysR family regulator</fullName>
    </submittedName>
</protein>
<dbReference type="Gene3D" id="1.10.10.10">
    <property type="entry name" value="Winged helix-like DNA-binding domain superfamily/Winged helix DNA-binding domain"/>
    <property type="match status" value="1"/>
</dbReference>
<evidence type="ECO:0000256" key="3">
    <source>
        <dbReference type="ARBA" id="ARBA00023125"/>
    </source>
</evidence>
<evidence type="ECO:0000259" key="5">
    <source>
        <dbReference type="PROSITE" id="PS50931"/>
    </source>
</evidence>
<keyword evidence="7" id="KW-1185">Reference proteome</keyword>
<dbReference type="PANTHER" id="PTHR30126:SF39">
    <property type="entry name" value="HTH-TYPE TRANSCRIPTIONAL REGULATOR CYSL"/>
    <property type="match status" value="1"/>
</dbReference>
<dbReference type="InterPro" id="IPR036390">
    <property type="entry name" value="WH_DNA-bd_sf"/>
</dbReference>
<comment type="caution">
    <text evidence="6">The sequence shown here is derived from an EMBL/GenBank/DDBJ whole genome shotgun (WGS) entry which is preliminary data.</text>
</comment>
<sequence>MDTRLLRTFLSLHTTGSFTATAQELAYAQSTVTAHIQALEQRLGVRLFDRLPSRTLLTAHGRHLLPIARQMLELVERAERIGDPAAGGHQVRIIAPGTICGHRLPQAASILRGQEPPVQISVAAAGTARALEALGEGSADVALVFDCEWSPGARVEGERVGAEPLTVICAPSHPLAGRRVGWQRLAEHEFMLLEEGCSYSDVVAGRLAMAARGRARVSRFGNIDAVRACVAAGLGLSVVPRVTVADAVRDGRLATIEAPGLPSPRVLLVARESEDVEPVTDRVSEVLREIFRAAGDARAPVT</sequence>
<dbReference type="Pfam" id="PF00126">
    <property type="entry name" value="HTH_1"/>
    <property type="match status" value="1"/>
</dbReference>
<evidence type="ECO:0000313" key="6">
    <source>
        <dbReference type="EMBL" id="MBA2897872.1"/>
    </source>
</evidence>
<dbReference type="PROSITE" id="PS50931">
    <property type="entry name" value="HTH_LYSR"/>
    <property type="match status" value="1"/>
</dbReference>
<evidence type="ECO:0000256" key="2">
    <source>
        <dbReference type="ARBA" id="ARBA00023015"/>
    </source>
</evidence>
<dbReference type="PRINTS" id="PR00039">
    <property type="entry name" value="HTHLYSR"/>
</dbReference>
<evidence type="ECO:0000313" key="7">
    <source>
        <dbReference type="Proteomes" id="UP000530928"/>
    </source>
</evidence>
<proteinExistence type="inferred from homology"/>
<dbReference type="InterPro" id="IPR036388">
    <property type="entry name" value="WH-like_DNA-bd_sf"/>
</dbReference>
<evidence type="ECO:0000256" key="4">
    <source>
        <dbReference type="ARBA" id="ARBA00023163"/>
    </source>
</evidence>
<dbReference type="CDD" id="cd05466">
    <property type="entry name" value="PBP2_LTTR_substrate"/>
    <property type="match status" value="1"/>
</dbReference>
<organism evidence="6 7">
    <name type="scientific">Nonomuraea soli</name>
    <dbReference type="NCBI Taxonomy" id="1032476"/>
    <lineage>
        <taxon>Bacteria</taxon>
        <taxon>Bacillati</taxon>
        <taxon>Actinomycetota</taxon>
        <taxon>Actinomycetes</taxon>
        <taxon>Streptosporangiales</taxon>
        <taxon>Streptosporangiaceae</taxon>
        <taxon>Nonomuraea</taxon>
    </lineage>
</organism>
<gene>
    <name evidence="6" type="ORF">HNR30_009278</name>
</gene>
<name>A0A7W0CV05_9ACTN</name>
<dbReference type="InterPro" id="IPR005119">
    <property type="entry name" value="LysR_subst-bd"/>
</dbReference>
<feature type="domain" description="HTH lysR-type" evidence="5">
    <location>
        <begin position="1"/>
        <end position="58"/>
    </location>
</feature>
<dbReference type="Proteomes" id="UP000530928">
    <property type="component" value="Unassembled WGS sequence"/>
</dbReference>
<dbReference type="RefSeq" id="WP_181616549.1">
    <property type="nucleotide sequence ID" value="NZ_BAABAM010000016.1"/>
</dbReference>
<keyword evidence="4" id="KW-0804">Transcription</keyword>
<dbReference type="InterPro" id="IPR000847">
    <property type="entry name" value="LysR_HTH_N"/>
</dbReference>